<dbReference type="Proteomes" id="UP001597106">
    <property type="component" value="Unassembled WGS sequence"/>
</dbReference>
<name>A0ABW3GP33_9PROT</name>
<reference evidence="2" key="1">
    <citation type="journal article" date="2019" name="Int. J. Syst. Evol. Microbiol.">
        <title>The Global Catalogue of Microorganisms (GCM) 10K type strain sequencing project: providing services to taxonomists for standard genome sequencing and annotation.</title>
        <authorList>
            <consortium name="The Broad Institute Genomics Platform"/>
            <consortium name="The Broad Institute Genome Sequencing Center for Infectious Disease"/>
            <person name="Wu L."/>
            <person name="Ma J."/>
        </authorList>
    </citation>
    <scope>NUCLEOTIDE SEQUENCE [LARGE SCALE GENOMIC DNA]</scope>
    <source>
        <strain evidence="2">CCUG 59685</strain>
    </source>
</reference>
<dbReference type="EMBL" id="JBHTJW010000004">
    <property type="protein sequence ID" value="MFD0930890.1"/>
    <property type="molecule type" value="Genomic_DNA"/>
</dbReference>
<evidence type="ECO:0000313" key="1">
    <source>
        <dbReference type="EMBL" id="MFD0930890.1"/>
    </source>
</evidence>
<organism evidence="1 2">
    <name type="scientific">Methylophilus glucosoxydans</name>
    <dbReference type="NCBI Taxonomy" id="752553"/>
    <lineage>
        <taxon>Bacteria</taxon>
        <taxon>Pseudomonadati</taxon>
        <taxon>Pseudomonadota</taxon>
        <taxon>Betaproteobacteria</taxon>
        <taxon>Nitrosomonadales</taxon>
        <taxon>Methylophilaceae</taxon>
        <taxon>Methylophilus</taxon>
    </lineage>
</organism>
<evidence type="ECO:0008006" key="3">
    <source>
        <dbReference type="Google" id="ProtNLM"/>
    </source>
</evidence>
<accession>A0ABW3GP33</accession>
<dbReference type="RefSeq" id="WP_275356821.1">
    <property type="nucleotide sequence ID" value="NZ_JBHTJW010000004.1"/>
</dbReference>
<proteinExistence type="predicted"/>
<gene>
    <name evidence="1" type="ORF">ACFQ1T_13960</name>
</gene>
<evidence type="ECO:0000313" key="2">
    <source>
        <dbReference type="Proteomes" id="UP001597106"/>
    </source>
</evidence>
<keyword evidence="2" id="KW-1185">Reference proteome</keyword>
<comment type="caution">
    <text evidence="1">The sequence shown here is derived from an EMBL/GenBank/DDBJ whole genome shotgun (WGS) entry which is preliminary data.</text>
</comment>
<protein>
    <recommendedName>
        <fullName evidence="3">SH3 domain-containing protein</fullName>
    </recommendedName>
</protein>
<sequence>MVSIDIRRFFTVILLLFIPLITGAAPLGNAPQNNYSVPQFWNICLNPVTVLMQQPSVIYSSTSKKSKVVAKLSRKEKVSVVEAVDIVIKPGVAKVVGDFENNYLKLSVGTEVYVLAEWEIDYAHAWYAGKAVEGGLPIFDPSAFSIIKKPTIERWLKIKNSQSPYKSGWALDSEAFSDNNAISTCKRAYEQ</sequence>